<sequence length="146" mass="16435">MSMIKCLVFGIPISFVGIISWWVTKKYREGKTKLSLRDPGKQNEPRPTKDAKTVTVPASKDHMGMEQDSTGNNATRIGKSNGDDADGKNLVQKGGILELRQEVEKLQIFISKMSKNLENLSNIELEKLKKAEKQREELCMAIIKML</sequence>
<feature type="transmembrane region" description="Helical" evidence="2">
    <location>
        <begin position="6"/>
        <end position="24"/>
    </location>
</feature>
<name>A0AA88HMW0_ARTSF</name>
<proteinExistence type="predicted"/>
<evidence type="ECO:0000256" key="1">
    <source>
        <dbReference type="SAM" id="MobiDB-lite"/>
    </source>
</evidence>
<protein>
    <submittedName>
        <fullName evidence="3">Uncharacterized protein</fullName>
    </submittedName>
</protein>
<feature type="compositionally biased region" description="Basic and acidic residues" evidence="1">
    <location>
        <begin position="34"/>
        <end position="52"/>
    </location>
</feature>
<reference evidence="3" key="1">
    <citation type="submission" date="2023-07" db="EMBL/GenBank/DDBJ databases">
        <title>Chromosome-level genome assembly of Artemia franciscana.</title>
        <authorList>
            <person name="Jo E."/>
        </authorList>
    </citation>
    <scope>NUCLEOTIDE SEQUENCE</scope>
    <source>
        <tissue evidence="3">Whole body</tissue>
    </source>
</reference>
<dbReference type="Proteomes" id="UP001187531">
    <property type="component" value="Unassembled WGS sequence"/>
</dbReference>
<gene>
    <name evidence="3" type="ORF">QYM36_014192</name>
</gene>
<accession>A0AA88HMW0</accession>
<keyword evidence="4" id="KW-1185">Reference proteome</keyword>
<comment type="caution">
    <text evidence="3">The sequence shown here is derived from an EMBL/GenBank/DDBJ whole genome shotgun (WGS) entry which is preliminary data.</text>
</comment>
<organism evidence="3 4">
    <name type="scientific">Artemia franciscana</name>
    <name type="common">Brine shrimp</name>
    <name type="synonym">Artemia sanfranciscana</name>
    <dbReference type="NCBI Taxonomy" id="6661"/>
    <lineage>
        <taxon>Eukaryota</taxon>
        <taxon>Metazoa</taxon>
        <taxon>Ecdysozoa</taxon>
        <taxon>Arthropoda</taxon>
        <taxon>Crustacea</taxon>
        <taxon>Branchiopoda</taxon>
        <taxon>Anostraca</taxon>
        <taxon>Artemiidae</taxon>
        <taxon>Artemia</taxon>
    </lineage>
</organism>
<dbReference type="AlphaFoldDB" id="A0AA88HMW0"/>
<keyword evidence="2" id="KW-0812">Transmembrane</keyword>
<feature type="region of interest" description="Disordered" evidence="1">
    <location>
        <begin position="34"/>
        <end position="86"/>
    </location>
</feature>
<evidence type="ECO:0000313" key="4">
    <source>
        <dbReference type="Proteomes" id="UP001187531"/>
    </source>
</evidence>
<evidence type="ECO:0000256" key="2">
    <source>
        <dbReference type="SAM" id="Phobius"/>
    </source>
</evidence>
<dbReference type="EMBL" id="JAVRJZ010000018">
    <property type="protein sequence ID" value="KAK2708497.1"/>
    <property type="molecule type" value="Genomic_DNA"/>
</dbReference>
<keyword evidence="2" id="KW-1133">Transmembrane helix</keyword>
<evidence type="ECO:0000313" key="3">
    <source>
        <dbReference type="EMBL" id="KAK2708497.1"/>
    </source>
</evidence>
<keyword evidence="2" id="KW-0472">Membrane</keyword>